<keyword evidence="1" id="KW-0808">Transferase</keyword>
<evidence type="ECO:0000256" key="1">
    <source>
        <dbReference type="HAMAP-Rule" id="MF_03198"/>
    </source>
</evidence>
<dbReference type="InterPro" id="IPR019410">
    <property type="entry name" value="Methyltransf_16"/>
</dbReference>
<keyword evidence="1" id="KW-0949">S-adenosyl-L-methionine</keyword>
<feature type="binding site" evidence="1">
    <location>
        <position position="178"/>
    </location>
    <ligand>
        <name>S-adenosyl-L-methionine</name>
        <dbReference type="ChEBI" id="CHEBI:59789"/>
    </ligand>
</feature>
<dbReference type="GO" id="GO:0005737">
    <property type="term" value="C:cytoplasm"/>
    <property type="evidence" value="ECO:0007669"/>
    <property type="project" value="UniProtKB-SubCell"/>
</dbReference>
<dbReference type="PANTHER" id="PTHR14614">
    <property type="entry name" value="HEPATOCELLULAR CARCINOMA-ASSOCIATED ANTIGEN"/>
    <property type="match status" value="1"/>
</dbReference>
<dbReference type="GO" id="GO:0032259">
    <property type="term" value="P:methylation"/>
    <property type="evidence" value="ECO:0007669"/>
    <property type="project" value="UniProtKB-KW"/>
</dbReference>
<feature type="binding site" evidence="1">
    <location>
        <position position="195"/>
    </location>
    <ligand>
        <name>S-adenosyl-L-methionine</name>
        <dbReference type="ChEBI" id="CHEBI:59789"/>
    </ligand>
</feature>
<dbReference type="PANTHER" id="PTHR14614:SF132">
    <property type="entry name" value="PROTEIN-LYSINE METHYLTRANSFERASE C42C1.13"/>
    <property type="match status" value="1"/>
</dbReference>
<dbReference type="Proteomes" id="UP000724874">
    <property type="component" value="Unassembled WGS sequence"/>
</dbReference>
<evidence type="ECO:0000313" key="2">
    <source>
        <dbReference type="EMBL" id="KAF8901633.1"/>
    </source>
</evidence>
<dbReference type="AlphaFoldDB" id="A0A9P5TNI6"/>
<dbReference type="InterPro" id="IPR033684">
    <property type="entry name" value="EFM6"/>
</dbReference>
<comment type="function">
    <text evidence="1">S-adenosyl-L-methionine-dependent protein-lysine N-methyltransferase that methylates elongation factor 1-alpha.</text>
</comment>
<proteinExistence type="inferred from homology"/>
<accession>A0A9P5TNI6</accession>
<keyword evidence="3" id="KW-1185">Reference proteome</keyword>
<feature type="binding site" evidence="1">
    <location>
        <begin position="128"/>
        <end position="130"/>
    </location>
    <ligand>
        <name>S-adenosyl-L-methionine</name>
        <dbReference type="ChEBI" id="CHEBI:59789"/>
    </ligand>
</feature>
<gene>
    <name evidence="1" type="primary">EFM6</name>
    <name evidence="2" type="ORF">CPB84DRAFT_1679515</name>
</gene>
<organism evidence="2 3">
    <name type="scientific">Gymnopilus junonius</name>
    <name type="common">Spectacular rustgill mushroom</name>
    <name type="synonym">Gymnopilus spectabilis subsp. junonius</name>
    <dbReference type="NCBI Taxonomy" id="109634"/>
    <lineage>
        <taxon>Eukaryota</taxon>
        <taxon>Fungi</taxon>
        <taxon>Dikarya</taxon>
        <taxon>Basidiomycota</taxon>
        <taxon>Agaricomycotina</taxon>
        <taxon>Agaricomycetes</taxon>
        <taxon>Agaricomycetidae</taxon>
        <taxon>Agaricales</taxon>
        <taxon>Agaricineae</taxon>
        <taxon>Hymenogastraceae</taxon>
        <taxon>Gymnopilus</taxon>
    </lineage>
</organism>
<dbReference type="GO" id="GO:0016279">
    <property type="term" value="F:protein-lysine N-methyltransferase activity"/>
    <property type="evidence" value="ECO:0007669"/>
    <property type="project" value="UniProtKB-UniRule"/>
</dbReference>
<reference evidence="2" key="1">
    <citation type="submission" date="2020-11" db="EMBL/GenBank/DDBJ databases">
        <authorList>
            <consortium name="DOE Joint Genome Institute"/>
            <person name="Ahrendt S."/>
            <person name="Riley R."/>
            <person name="Andreopoulos W."/>
            <person name="LaButti K."/>
            <person name="Pangilinan J."/>
            <person name="Ruiz-duenas F.J."/>
            <person name="Barrasa J.M."/>
            <person name="Sanchez-Garcia M."/>
            <person name="Camarero S."/>
            <person name="Miyauchi S."/>
            <person name="Serrano A."/>
            <person name="Linde D."/>
            <person name="Babiker R."/>
            <person name="Drula E."/>
            <person name="Ayuso-Fernandez I."/>
            <person name="Pacheco R."/>
            <person name="Padilla G."/>
            <person name="Ferreira P."/>
            <person name="Barriuso J."/>
            <person name="Kellner H."/>
            <person name="Castanera R."/>
            <person name="Alfaro M."/>
            <person name="Ramirez L."/>
            <person name="Pisabarro A.G."/>
            <person name="Kuo A."/>
            <person name="Tritt A."/>
            <person name="Lipzen A."/>
            <person name="He G."/>
            <person name="Yan M."/>
            <person name="Ng V."/>
            <person name="Cullen D."/>
            <person name="Martin F."/>
            <person name="Rosso M.-N."/>
            <person name="Henrissat B."/>
            <person name="Hibbett D."/>
            <person name="Martinez A.T."/>
            <person name="Grigoriev I.V."/>
        </authorList>
    </citation>
    <scope>NUCLEOTIDE SEQUENCE</scope>
    <source>
        <strain evidence="2">AH 44721</strain>
    </source>
</reference>
<dbReference type="Pfam" id="PF10294">
    <property type="entry name" value="Methyltransf_16"/>
    <property type="match status" value="1"/>
</dbReference>
<dbReference type="EC" id="2.1.1.-" evidence="1"/>
<dbReference type="HAMAP" id="MF_03198">
    <property type="entry name" value="Methyltr_EFM6"/>
    <property type="match status" value="1"/>
</dbReference>
<keyword evidence="1 2" id="KW-0489">Methyltransferase</keyword>
<evidence type="ECO:0000313" key="3">
    <source>
        <dbReference type="Proteomes" id="UP000724874"/>
    </source>
</evidence>
<keyword evidence="1" id="KW-0963">Cytoplasm</keyword>
<feature type="binding site" evidence="1">
    <location>
        <position position="150"/>
    </location>
    <ligand>
        <name>S-adenosyl-L-methionine</name>
        <dbReference type="ChEBI" id="CHEBI:59789"/>
    </ligand>
</feature>
<comment type="subcellular location">
    <subcellularLocation>
        <location evidence="1">Cytoplasm</location>
    </subcellularLocation>
</comment>
<dbReference type="InterPro" id="IPR029063">
    <property type="entry name" value="SAM-dependent_MTases_sf"/>
</dbReference>
<sequence>MLELDTSLPCGDIAQEEQLDHLDPLRHLKDDTELEGIISSDGLTRPSASVSELLTALPEQSHSVEDGLLKLSFTHRWDSPPRLLSISLVVDAAPGCGGLAWPAGQILANYLVQKGPKYIKGKTVLELGSGTGLVGLAVGALGDAKVLITDQAPLLSIMRSNVSLNNLQERVMVAELNWGSPIPADIPPPDIILAADCVYFEPAFPLLIQTLRDLSNSNTEILFCYKKRRKADKRFFTMLKKTFAWKEVSDDPNRQIYSREAITLVRLFKLKSSNGSP</sequence>
<dbReference type="EMBL" id="JADNYJ010000040">
    <property type="protein sequence ID" value="KAF8901633.1"/>
    <property type="molecule type" value="Genomic_DNA"/>
</dbReference>
<dbReference type="SUPFAM" id="SSF53335">
    <property type="entry name" value="S-adenosyl-L-methionine-dependent methyltransferases"/>
    <property type="match status" value="1"/>
</dbReference>
<comment type="caution">
    <text evidence="2">The sequence shown here is derived from an EMBL/GenBank/DDBJ whole genome shotgun (WGS) entry which is preliminary data.</text>
</comment>
<dbReference type="OrthoDB" id="407325at2759"/>
<comment type="similarity">
    <text evidence="1">Belongs to the class I-like SAM-binding methyltransferase superfamily. METTL21 family. EFM6 subfamily.</text>
</comment>
<name>A0A9P5TNI6_GYMJU</name>
<dbReference type="Gene3D" id="3.40.50.150">
    <property type="entry name" value="Vaccinia Virus protein VP39"/>
    <property type="match status" value="1"/>
</dbReference>
<protein>
    <recommendedName>
        <fullName evidence="1">Protein-lysine N-methyltransferase EFM6</fullName>
        <ecNumber evidence="1">2.1.1.-</ecNumber>
    </recommendedName>
    <alternativeName>
        <fullName evidence="1">Elongation factor methyltransferase 6</fullName>
    </alternativeName>
</protein>
<feature type="binding site" evidence="1">
    <location>
        <position position="101"/>
    </location>
    <ligand>
        <name>S-adenosyl-L-methionine</name>
        <dbReference type="ChEBI" id="CHEBI:59789"/>
    </ligand>
</feature>